<dbReference type="AlphaFoldDB" id="A0A1I1P676"/>
<feature type="transmembrane region" description="Helical" evidence="1">
    <location>
        <begin position="367"/>
        <end position="384"/>
    </location>
</feature>
<feature type="transmembrane region" description="Helical" evidence="1">
    <location>
        <begin position="295"/>
        <end position="316"/>
    </location>
</feature>
<dbReference type="STRING" id="119641.SAMN05421842_11824"/>
<feature type="transmembrane region" description="Helical" evidence="1">
    <location>
        <begin position="336"/>
        <end position="355"/>
    </location>
</feature>
<keyword evidence="1" id="KW-1133">Transmembrane helix</keyword>
<feature type="transmembrane region" description="Helical" evidence="1">
    <location>
        <begin position="69"/>
        <end position="88"/>
    </location>
</feature>
<feature type="transmembrane region" description="Helical" evidence="1">
    <location>
        <begin position="149"/>
        <end position="171"/>
    </location>
</feature>
<proteinExistence type="predicted"/>
<feature type="transmembrane region" description="Helical" evidence="1">
    <location>
        <begin position="36"/>
        <end position="57"/>
    </location>
</feature>
<evidence type="ECO:0000256" key="1">
    <source>
        <dbReference type="SAM" id="Phobius"/>
    </source>
</evidence>
<sequence length="475" mass="55981">MKFILEVFIKITSEFEYIYKEYKVERKVYDYIIQSIYSLVISVLLGLPLQIIMAMIFIRLDIGIESKNIYNFIIPIYIFIVLIFLISYNQKNSKIRLSESLLKVCYLLKLVKWEKNIKETILNLLIIPLVLSGIIIGLLVPNSMDSNKYIVTCIIVLIINLIITLILYGEFQYDEEERSIRQFILWGIIFLLNVVLNVYQYSIFLNDTNFDKSQMVSFFITIFGLIFTLATIGDKARYMYDKLSKAHKDEVVNYMNNLESRWICEVVNSFNKLIMYGKFNSRKGKNGIITFSKHSAIWSMILIGCLLLESIIEYIFKKYFNIFIENFQKSTNQFKIMCFLILLLISLIFIVYRFIIDYRNMKIDQKIIGFSRVFLILSAILFFTSDLFKGNIQSAIRYVSILFFLAFVISMTIQEFYVKLENKRVNLKSSDKKSNKKEKQISDKSLSGTNIKDNKYKDREILTIINDTPIYYSKK</sequence>
<organism evidence="2 3">
    <name type="scientific">Clostridium uliginosum</name>
    <dbReference type="NCBI Taxonomy" id="119641"/>
    <lineage>
        <taxon>Bacteria</taxon>
        <taxon>Bacillati</taxon>
        <taxon>Bacillota</taxon>
        <taxon>Clostridia</taxon>
        <taxon>Eubacteriales</taxon>
        <taxon>Clostridiaceae</taxon>
        <taxon>Clostridium</taxon>
    </lineage>
</organism>
<dbReference type="EMBL" id="FOMG01000018">
    <property type="protein sequence ID" value="SFD05434.1"/>
    <property type="molecule type" value="Genomic_DNA"/>
</dbReference>
<evidence type="ECO:0000313" key="2">
    <source>
        <dbReference type="EMBL" id="SFD05434.1"/>
    </source>
</evidence>
<keyword evidence="1" id="KW-0472">Membrane</keyword>
<gene>
    <name evidence="2" type="ORF">SAMN05421842_11824</name>
</gene>
<accession>A0A1I1P676</accession>
<protein>
    <submittedName>
        <fullName evidence="2">Uncharacterized protein</fullName>
    </submittedName>
</protein>
<feature type="transmembrane region" description="Helical" evidence="1">
    <location>
        <begin position="183"/>
        <end position="203"/>
    </location>
</feature>
<keyword evidence="1" id="KW-0812">Transmembrane</keyword>
<feature type="transmembrane region" description="Helical" evidence="1">
    <location>
        <begin position="121"/>
        <end position="143"/>
    </location>
</feature>
<reference evidence="2 3" key="1">
    <citation type="submission" date="2016-10" db="EMBL/GenBank/DDBJ databases">
        <authorList>
            <person name="de Groot N.N."/>
        </authorList>
    </citation>
    <scope>NUCLEOTIDE SEQUENCE [LARGE SCALE GENOMIC DNA]</scope>
    <source>
        <strain evidence="2 3">DSM 12992</strain>
    </source>
</reference>
<feature type="transmembrane region" description="Helical" evidence="1">
    <location>
        <begin position="396"/>
        <end position="418"/>
    </location>
</feature>
<keyword evidence="3" id="KW-1185">Reference proteome</keyword>
<dbReference type="RefSeq" id="WP_090092013.1">
    <property type="nucleotide sequence ID" value="NZ_FOMG01000018.1"/>
</dbReference>
<evidence type="ECO:0000313" key="3">
    <source>
        <dbReference type="Proteomes" id="UP000199263"/>
    </source>
</evidence>
<dbReference type="OrthoDB" id="10001516at2"/>
<feature type="transmembrane region" description="Helical" evidence="1">
    <location>
        <begin position="215"/>
        <end position="233"/>
    </location>
</feature>
<name>A0A1I1P676_9CLOT</name>
<dbReference type="Proteomes" id="UP000199263">
    <property type="component" value="Unassembled WGS sequence"/>
</dbReference>